<reference evidence="2 3" key="1">
    <citation type="journal article" date="2015" name="Genome Announc.">
        <title>Expanding the biotechnology potential of lactobacilli through comparative genomics of 213 strains and associated genera.</title>
        <authorList>
            <person name="Sun Z."/>
            <person name="Harris H.M."/>
            <person name="McCann A."/>
            <person name="Guo C."/>
            <person name="Argimon S."/>
            <person name="Zhang W."/>
            <person name="Yang X."/>
            <person name="Jeffery I.B."/>
            <person name="Cooney J.C."/>
            <person name="Kagawa T.F."/>
            <person name="Liu W."/>
            <person name="Song Y."/>
            <person name="Salvetti E."/>
            <person name="Wrobel A."/>
            <person name="Rasinkangas P."/>
            <person name="Parkhill J."/>
            <person name="Rea M.C."/>
            <person name="O'Sullivan O."/>
            <person name="Ritari J."/>
            <person name="Douillard F.P."/>
            <person name="Paul Ross R."/>
            <person name="Yang R."/>
            <person name="Briner A.E."/>
            <person name="Felis G.E."/>
            <person name="de Vos W.M."/>
            <person name="Barrangou R."/>
            <person name="Klaenhammer T.R."/>
            <person name="Caufield P.W."/>
            <person name="Cui Y."/>
            <person name="Zhang H."/>
            <person name="O'Toole P.W."/>
        </authorList>
    </citation>
    <scope>NUCLEOTIDE SEQUENCE [LARGE SCALE GENOMIC DNA]</scope>
    <source>
        <strain evidence="2 3">DSM 19904</strain>
    </source>
</reference>
<sequence length="264" mass="29759">MVVKNHLVYFAIKIAYPRYLSNIFVSRLIVDFSILFTKGESIIQNTKSQRWIGLISGLILNAFGNALTISANMGSAVWTASAVNYSHWLGVNVGIILFAIGLLNTVTNQLLIRHWDWPRFVGEILYVCFFSYFVNFFAGFLTSMGIGELPMLVRALLSCLGIVFFCTAISLYQRANILMHPNDDTTNILRFMYLKKSAVAAQLVDFVPPIAAMIISFAITKNLYAVNIGTIFSILFNGLIIQTADRWIWPALKHNFKTLENPNR</sequence>
<dbReference type="PANTHER" id="PTHR40078:SF1">
    <property type="entry name" value="INTEGRAL MEMBRANE PROTEIN"/>
    <property type="match status" value="1"/>
</dbReference>
<organism evidence="2 3">
    <name type="scientific">Lentilactobacillus sunkii DSM 19904</name>
    <dbReference type="NCBI Taxonomy" id="1423808"/>
    <lineage>
        <taxon>Bacteria</taxon>
        <taxon>Bacillati</taxon>
        <taxon>Bacillota</taxon>
        <taxon>Bacilli</taxon>
        <taxon>Lactobacillales</taxon>
        <taxon>Lactobacillaceae</taxon>
        <taxon>Lentilactobacillus</taxon>
    </lineage>
</organism>
<protein>
    <recommendedName>
        <fullName evidence="4">Sugar specific permease</fullName>
    </recommendedName>
</protein>
<feature type="transmembrane region" description="Helical" evidence="1">
    <location>
        <begin position="85"/>
        <end position="103"/>
    </location>
</feature>
<evidence type="ECO:0008006" key="4">
    <source>
        <dbReference type="Google" id="ProtNLM"/>
    </source>
</evidence>
<evidence type="ECO:0000313" key="3">
    <source>
        <dbReference type="Proteomes" id="UP000051581"/>
    </source>
</evidence>
<name>A0A0R1KSX3_9LACO</name>
<keyword evidence="1" id="KW-0472">Membrane</keyword>
<feature type="transmembrane region" description="Helical" evidence="1">
    <location>
        <begin position="124"/>
        <end position="146"/>
    </location>
</feature>
<dbReference type="InterPro" id="IPR038750">
    <property type="entry name" value="YczE/YyaS-like"/>
</dbReference>
<comment type="caution">
    <text evidence="2">The sequence shown here is derived from an EMBL/GenBank/DDBJ whole genome shotgun (WGS) entry which is preliminary data.</text>
</comment>
<keyword evidence="3" id="KW-1185">Reference proteome</keyword>
<accession>A0A0R1KSX3</accession>
<dbReference type="AlphaFoldDB" id="A0A0R1KSX3"/>
<evidence type="ECO:0000256" key="1">
    <source>
        <dbReference type="SAM" id="Phobius"/>
    </source>
</evidence>
<dbReference type="Proteomes" id="UP000051581">
    <property type="component" value="Unassembled WGS sequence"/>
</dbReference>
<feature type="transmembrane region" description="Helical" evidence="1">
    <location>
        <begin position="152"/>
        <end position="172"/>
    </location>
</feature>
<evidence type="ECO:0000313" key="2">
    <source>
        <dbReference type="EMBL" id="KRK86389.1"/>
    </source>
</evidence>
<feature type="transmembrane region" description="Helical" evidence="1">
    <location>
        <begin position="225"/>
        <end position="244"/>
    </location>
</feature>
<keyword evidence="1" id="KW-0812">Transmembrane</keyword>
<gene>
    <name evidence="2" type="ORF">FD17_GL002059</name>
</gene>
<dbReference type="Pfam" id="PF19700">
    <property type="entry name" value="DUF6198"/>
    <property type="match status" value="1"/>
</dbReference>
<keyword evidence="1" id="KW-1133">Transmembrane helix</keyword>
<feature type="transmembrane region" description="Helical" evidence="1">
    <location>
        <begin position="51"/>
        <end position="73"/>
    </location>
</feature>
<feature type="transmembrane region" description="Helical" evidence="1">
    <location>
        <begin position="198"/>
        <end position="219"/>
    </location>
</feature>
<dbReference type="PATRIC" id="fig|1423808.3.peg.2083"/>
<proteinExistence type="predicted"/>
<dbReference type="PANTHER" id="PTHR40078">
    <property type="entry name" value="INTEGRAL MEMBRANE PROTEIN-RELATED"/>
    <property type="match status" value="1"/>
</dbReference>
<dbReference type="EMBL" id="AZEA01000044">
    <property type="protein sequence ID" value="KRK86389.1"/>
    <property type="molecule type" value="Genomic_DNA"/>
</dbReference>